<proteinExistence type="predicted"/>
<name>A0A382FT77_9ZZZZ</name>
<gene>
    <name evidence="1" type="ORF">METZ01_LOCUS218025</name>
</gene>
<reference evidence="1" key="1">
    <citation type="submission" date="2018-05" db="EMBL/GenBank/DDBJ databases">
        <authorList>
            <person name="Lanie J.A."/>
            <person name="Ng W.-L."/>
            <person name="Kazmierczak K.M."/>
            <person name="Andrzejewski T.M."/>
            <person name="Davidsen T.M."/>
            <person name="Wayne K.J."/>
            <person name="Tettelin H."/>
            <person name="Glass J.I."/>
            <person name="Rusch D."/>
            <person name="Podicherti R."/>
            <person name="Tsui H.-C.T."/>
            <person name="Winkler M.E."/>
        </authorList>
    </citation>
    <scope>NUCLEOTIDE SEQUENCE</scope>
</reference>
<organism evidence="1">
    <name type="scientific">marine metagenome</name>
    <dbReference type="NCBI Taxonomy" id="408172"/>
    <lineage>
        <taxon>unclassified sequences</taxon>
        <taxon>metagenomes</taxon>
        <taxon>ecological metagenomes</taxon>
    </lineage>
</organism>
<sequence length="49" mass="5611">MSWINSSIVSMIRIMPRWSIHPFAKTYVAGESVQETVLVVKKVNDRGFT</sequence>
<evidence type="ECO:0000313" key="1">
    <source>
        <dbReference type="EMBL" id="SVB65171.1"/>
    </source>
</evidence>
<feature type="non-terminal residue" evidence="1">
    <location>
        <position position="49"/>
    </location>
</feature>
<dbReference type="EMBL" id="UINC01051250">
    <property type="protein sequence ID" value="SVB65171.1"/>
    <property type="molecule type" value="Genomic_DNA"/>
</dbReference>
<dbReference type="AlphaFoldDB" id="A0A382FT77"/>
<protein>
    <submittedName>
        <fullName evidence="1">Uncharacterized protein</fullName>
    </submittedName>
</protein>
<accession>A0A382FT77</accession>